<dbReference type="AlphaFoldDB" id="A0AA40VMV3"/>
<dbReference type="PANTHER" id="PTHR48098">
    <property type="entry name" value="ENTEROCHELIN ESTERASE-RELATED"/>
    <property type="match status" value="1"/>
</dbReference>
<dbReference type="Pfam" id="PF00756">
    <property type="entry name" value="Esterase"/>
    <property type="match status" value="1"/>
</dbReference>
<organism evidence="3 4">
    <name type="scientific">Microbacterium invictum</name>
    <dbReference type="NCBI Taxonomy" id="515415"/>
    <lineage>
        <taxon>Bacteria</taxon>
        <taxon>Bacillati</taxon>
        <taxon>Actinomycetota</taxon>
        <taxon>Actinomycetes</taxon>
        <taxon>Micrococcales</taxon>
        <taxon>Microbacteriaceae</taxon>
        <taxon>Microbacterium</taxon>
    </lineage>
</organism>
<sequence>MSIPLRAHRRARVAIASTAAVLLAAAVAPAAAYAEEDAASGTLTHVTYFSDTLQREEGAWVYVPPQYDGEHALPTTYVSPGGCRGEGYWLEPAGPAITLEDLDAVFSDGAVPQVLVMVNGAVGSNLLGSPLEDIYGRVVVDDLIPYMEANFDVKTDGASRAIAGNSCGGVQALNTFLTYPTEFSQLGMWSTGWFPATRALIDSDPAIQAKITSPEFVGRVSYVEARDGADDNLAGPNLLATAELLAKYGVETQKYVRFPGVGHDDVAGRLALLQGLGSFFQGAGSGIDVKAEIAEGEAGALTLTIGANDGVTLSGGNAGDRLRLDGVLPTVTVSDSRNAIQAAGGGWAVSGRASNLASSEGQLSAAHLGWTPRALNTKPGVETGATTPTAIDGGSGLSTSSRLAEAGNASRTGSAVLSADVFLEAPVDTAGGTYTSKITLSLFPVD</sequence>
<evidence type="ECO:0000313" key="3">
    <source>
        <dbReference type="EMBL" id="MBB4140819.1"/>
    </source>
</evidence>
<proteinExistence type="predicted"/>
<gene>
    <name evidence="3" type="ORF">BKA10_002613</name>
</gene>
<dbReference type="InterPro" id="IPR029058">
    <property type="entry name" value="AB_hydrolase_fold"/>
</dbReference>
<dbReference type="SUPFAM" id="SSF53474">
    <property type="entry name" value="alpha/beta-Hydrolases"/>
    <property type="match status" value="1"/>
</dbReference>
<dbReference type="InterPro" id="IPR050583">
    <property type="entry name" value="Mycobacterial_A85_antigen"/>
</dbReference>
<reference evidence="3 4" key="1">
    <citation type="submission" date="2020-08" db="EMBL/GenBank/DDBJ databases">
        <title>Sequencing the genomes of 1000 actinobacteria strains.</title>
        <authorList>
            <person name="Klenk H.-P."/>
        </authorList>
    </citation>
    <scope>NUCLEOTIDE SEQUENCE [LARGE SCALE GENOMIC DNA]</scope>
    <source>
        <strain evidence="3 4">DSM 19600</strain>
    </source>
</reference>
<name>A0AA40VMV3_9MICO</name>
<evidence type="ECO:0000256" key="2">
    <source>
        <dbReference type="SAM" id="SignalP"/>
    </source>
</evidence>
<dbReference type="Proteomes" id="UP000549113">
    <property type="component" value="Unassembled WGS sequence"/>
</dbReference>
<keyword evidence="2" id="KW-0732">Signal</keyword>
<keyword evidence="4" id="KW-1185">Reference proteome</keyword>
<feature type="signal peptide" evidence="2">
    <location>
        <begin position="1"/>
        <end position="34"/>
    </location>
</feature>
<dbReference type="RefSeq" id="WP_183500296.1">
    <property type="nucleotide sequence ID" value="NZ_BAABCO010000004.1"/>
</dbReference>
<feature type="region of interest" description="Disordered" evidence="1">
    <location>
        <begin position="374"/>
        <end position="405"/>
    </location>
</feature>
<dbReference type="Gene3D" id="3.40.50.1820">
    <property type="entry name" value="alpha/beta hydrolase"/>
    <property type="match status" value="1"/>
</dbReference>
<comment type="caution">
    <text evidence="3">The sequence shown here is derived from an EMBL/GenBank/DDBJ whole genome shotgun (WGS) entry which is preliminary data.</text>
</comment>
<accession>A0AA40VMV3</accession>
<dbReference type="EMBL" id="JACIFH010000001">
    <property type="protein sequence ID" value="MBB4140819.1"/>
    <property type="molecule type" value="Genomic_DNA"/>
</dbReference>
<feature type="chain" id="PRO_5041382629" evidence="2">
    <location>
        <begin position="35"/>
        <end position="446"/>
    </location>
</feature>
<evidence type="ECO:0000313" key="4">
    <source>
        <dbReference type="Proteomes" id="UP000549113"/>
    </source>
</evidence>
<evidence type="ECO:0000256" key="1">
    <source>
        <dbReference type="SAM" id="MobiDB-lite"/>
    </source>
</evidence>
<dbReference type="InterPro" id="IPR000801">
    <property type="entry name" value="Esterase-like"/>
</dbReference>
<protein>
    <submittedName>
        <fullName evidence="3">Enterochelin esterase-like enzyme</fullName>
    </submittedName>
</protein>
<dbReference type="PANTHER" id="PTHR48098:SF6">
    <property type="entry name" value="FERRI-BACILLIBACTIN ESTERASE BESA"/>
    <property type="match status" value="1"/>
</dbReference>